<proteinExistence type="predicted"/>
<dbReference type="Pfam" id="PF23399">
    <property type="entry name" value="LTI65_PGEED"/>
    <property type="match status" value="1"/>
</dbReference>
<dbReference type="AlphaFoldDB" id="A0A1Q3CDI9"/>
<feature type="domain" description="LTI65/LTI78 N-terminal" evidence="3">
    <location>
        <begin position="54"/>
        <end position="117"/>
    </location>
</feature>
<dbReference type="Pfam" id="PF23403">
    <property type="entry name" value="LTI65_LTI78_N"/>
    <property type="match status" value="1"/>
</dbReference>
<feature type="compositionally biased region" description="Basic residues" evidence="1">
    <location>
        <begin position="54"/>
        <end position="80"/>
    </location>
</feature>
<dbReference type="InterPro" id="IPR037491">
    <property type="entry name" value="LTI78/LTI65"/>
</dbReference>
<evidence type="ECO:0000259" key="3">
    <source>
        <dbReference type="Pfam" id="PF23403"/>
    </source>
</evidence>
<feature type="non-terminal residue" evidence="4">
    <location>
        <position position="356"/>
    </location>
</feature>
<dbReference type="PANTHER" id="PTHR33836">
    <property type="entry name" value="LOW-TEMPERATURE-INDUCED 65 KDA PROTEIN-RELATED"/>
    <property type="match status" value="1"/>
</dbReference>
<sequence>SMAQFDSMQNYGDKTKSPTTPTFEQLLREDASKLSPSISSSSRKDHDAEEDHSHHPKKSVLAKVREKAKKLRHSLSNKKKHCEDENSTTPSWGVTLEEEEDEFEDPEYFGAPMYESEFAPENCKEAARQHPRTVPVTSEEHVLANKVKPAGNGSIEEEKEHSSSPNKTLTETVSDKLAPAYATVSDATQAVVTKIQGLIVTSPEDPGTEKKRATLEHTKNDTVLDTNKQTILGTDNHSTLDADNNKHDTLVTKKLETIKTNDRPAIPSEQLWDKGVSVKEYIMNKLEPGEDERALSQVIVEAMSPRKSPREGGVVGKMKEAVTSLIWSDQPSQSTVAHVATNSSSSNIPISTNAHE</sequence>
<dbReference type="FunCoup" id="A0A1Q3CDI9">
    <property type="interactions" value="16"/>
</dbReference>
<feature type="compositionally biased region" description="Polar residues" evidence="1">
    <location>
        <begin position="1"/>
        <end position="23"/>
    </location>
</feature>
<evidence type="ECO:0000313" key="5">
    <source>
        <dbReference type="Proteomes" id="UP000187406"/>
    </source>
</evidence>
<dbReference type="STRING" id="3775.A0A1Q3CDI9"/>
<dbReference type="InterPro" id="IPR056605">
    <property type="entry name" value="LTI65_LTI78_N"/>
</dbReference>
<feature type="compositionally biased region" description="Basic and acidic residues" evidence="1">
    <location>
        <begin position="207"/>
        <end position="221"/>
    </location>
</feature>
<feature type="region of interest" description="Disordered" evidence="1">
    <location>
        <begin position="122"/>
        <end position="170"/>
    </location>
</feature>
<dbReference type="OrthoDB" id="670168at2759"/>
<dbReference type="InParanoid" id="A0A1Q3CDI9"/>
<accession>A0A1Q3CDI9</accession>
<dbReference type="EMBL" id="BDDD01001772">
    <property type="protein sequence ID" value="GAV78300.1"/>
    <property type="molecule type" value="Genomic_DNA"/>
</dbReference>
<feature type="domain" description="LTI65/LTI78 PGEED repeat" evidence="2">
    <location>
        <begin position="273"/>
        <end position="303"/>
    </location>
</feature>
<reference evidence="5" key="1">
    <citation type="submission" date="2016-04" db="EMBL/GenBank/DDBJ databases">
        <title>Cephalotus genome sequencing.</title>
        <authorList>
            <person name="Fukushima K."/>
            <person name="Hasebe M."/>
            <person name="Fang X."/>
        </authorList>
    </citation>
    <scope>NUCLEOTIDE SEQUENCE [LARGE SCALE GENOMIC DNA]</scope>
    <source>
        <strain evidence="5">cv. St1</strain>
    </source>
</reference>
<keyword evidence="5" id="KW-1185">Reference proteome</keyword>
<feature type="compositionally biased region" description="Basic and acidic residues" evidence="1">
    <location>
        <begin position="42"/>
        <end position="53"/>
    </location>
</feature>
<feature type="region of interest" description="Disordered" evidence="1">
    <location>
        <begin position="1"/>
        <end position="103"/>
    </location>
</feature>
<comment type="caution">
    <text evidence="4">The sequence shown here is derived from an EMBL/GenBank/DDBJ whole genome shotgun (WGS) entry which is preliminary data.</text>
</comment>
<name>A0A1Q3CDI9_CEPFO</name>
<dbReference type="Proteomes" id="UP000187406">
    <property type="component" value="Unassembled WGS sequence"/>
</dbReference>
<feature type="region of interest" description="Disordered" evidence="1">
    <location>
        <begin position="330"/>
        <end position="356"/>
    </location>
</feature>
<dbReference type="PANTHER" id="PTHR33836:SF7">
    <property type="entry name" value="LOW-TEMPERATURE-INDUCED PROTEIN"/>
    <property type="match status" value="1"/>
</dbReference>
<evidence type="ECO:0000259" key="2">
    <source>
        <dbReference type="Pfam" id="PF23399"/>
    </source>
</evidence>
<dbReference type="GO" id="GO:0009737">
    <property type="term" value="P:response to abscisic acid"/>
    <property type="evidence" value="ECO:0007669"/>
    <property type="project" value="InterPro"/>
</dbReference>
<gene>
    <name evidence="4" type="ORF">CFOL_v3_21768</name>
</gene>
<organism evidence="4 5">
    <name type="scientific">Cephalotus follicularis</name>
    <name type="common">Albany pitcher plant</name>
    <dbReference type="NCBI Taxonomy" id="3775"/>
    <lineage>
        <taxon>Eukaryota</taxon>
        <taxon>Viridiplantae</taxon>
        <taxon>Streptophyta</taxon>
        <taxon>Embryophyta</taxon>
        <taxon>Tracheophyta</taxon>
        <taxon>Spermatophyta</taxon>
        <taxon>Magnoliopsida</taxon>
        <taxon>eudicotyledons</taxon>
        <taxon>Gunneridae</taxon>
        <taxon>Pentapetalae</taxon>
        <taxon>rosids</taxon>
        <taxon>fabids</taxon>
        <taxon>Oxalidales</taxon>
        <taxon>Cephalotaceae</taxon>
        <taxon>Cephalotus</taxon>
    </lineage>
</organism>
<protein>
    <recommendedName>
        <fullName evidence="6">Low-temperature-induced protein</fullName>
    </recommendedName>
</protein>
<evidence type="ECO:0008006" key="6">
    <source>
        <dbReference type="Google" id="ProtNLM"/>
    </source>
</evidence>
<feature type="region of interest" description="Disordered" evidence="1">
    <location>
        <begin position="201"/>
        <end position="221"/>
    </location>
</feature>
<feature type="non-terminal residue" evidence="4">
    <location>
        <position position="1"/>
    </location>
</feature>
<evidence type="ECO:0000256" key="1">
    <source>
        <dbReference type="SAM" id="MobiDB-lite"/>
    </source>
</evidence>
<evidence type="ECO:0000313" key="4">
    <source>
        <dbReference type="EMBL" id="GAV78300.1"/>
    </source>
</evidence>
<feature type="compositionally biased region" description="Low complexity" evidence="1">
    <location>
        <begin position="341"/>
        <end position="356"/>
    </location>
</feature>
<dbReference type="InterPro" id="IPR057059">
    <property type="entry name" value="LTI65/LTI78_PGEED"/>
</dbReference>